<proteinExistence type="predicted"/>
<evidence type="ECO:0000313" key="2">
    <source>
        <dbReference type="Proteomes" id="UP000631694"/>
    </source>
</evidence>
<dbReference type="EMBL" id="JADZLT010000040">
    <property type="protein sequence ID" value="MBH0236667.1"/>
    <property type="molecule type" value="Genomic_DNA"/>
</dbReference>
<gene>
    <name evidence="1" type="ORF">I5731_02430</name>
</gene>
<evidence type="ECO:0000313" key="1">
    <source>
        <dbReference type="EMBL" id="MBH0236667.1"/>
    </source>
</evidence>
<keyword evidence="1" id="KW-0560">Oxidoreductase</keyword>
<dbReference type="Proteomes" id="UP000631694">
    <property type="component" value="Unassembled WGS sequence"/>
</dbReference>
<sequence>MSLAALIAAAGPAEANPADRSGAIFRVDRFSGPAAARAELLSVVQRTHRLLGGLDGCLVNLVLEREAPDGGFVLETIAGWRDGAALAGARVAVATLHRAAGIDPPALIRRLGVVADFGLWRALDEGEGMVE</sequence>
<keyword evidence="1" id="KW-0503">Monooxygenase</keyword>
<protein>
    <submittedName>
        <fullName evidence="1">Antibiotic biosynthesis monooxygenase</fullName>
    </submittedName>
</protein>
<organism evidence="1 2">
    <name type="scientific">Methylobrevis albus</name>
    <dbReference type="NCBI Taxonomy" id="2793297"/>
    <lineage>
        <taxon>Bacteria</taxon>
        <taxon>Pseudomonadati</taxon>
        <taxon>Pseudomonadota</taxon>
        <taxon>Alphaproteobacteria</taxon>
        <taxon>Hyphomicrobiales</taxon>
        <taxon>Pleomorphomonadaceae</taxon>
        <taxon>Methylobrevis</taxon>
    </lineage>
</organism>
<dbReference type="GO" id="GO:0004497">
    <property type="term" value="F:monooxygenase activity"/>
    <property type="evidence" value="ECO:0007669"/>
    <property type="project" value="UniProtKB-KW"/>
</dbReference>
<keyword evidence="2" id="KW-1185">Reference proteome</keyword>
<dbReference type="RefSeq" id="WP_197309770.1">
    <property type="nucleotide sequence ID" value="NZ_JADZLT010000040.1"/>
</dbReference>
<reference evidence="1" key="1">
    <citation type="submission" date="2020-12" db="EMBL/GenBank/DDBJ databases">
        <title>Methylobrevis albus sp. nov., isolated from fresh water lack sediment.</title>
        <authorList>
            <person name="Zou Q."/>
        </authorList>
    </citation>
    <scope>NUCLEOTIDE SEQUENCE</scope>
    <source>
        <strain evidence="1">L22</strain>
    </source>
</reference>
<comment type="caution">
    <text evidence="1">The sequence shown here is derived from an EMBL/GenBank/DDBJ whole genome shotgun (WGS) entry which is preliminary data.</text>
</comment>
<dbReference type="AlphaFoldDB" id="A0A931HYZ7"/>
<name>A0A931HYZ7_9HYPH</name>
<accession>A0A931HYZ7</accession>